<reference evidence="1 2" key="1">
    <citation type="submission" date="2012-12" db="EMBL/GenBank/DDBJ databases">
        <title>The Genome Sequence of Bacillus cereus VD196.</title>
        <authorList>
            <consortium name="The Broad Institute Genome Sequencing Platform"/>
            <consortium name="The Broad Institute Genome Sequencing Center for Infectious Disease"/>
            <person name="Feldgarden M."/>
            <person name="Van der Auwera G.A."/>
            <person name="Mahillon J."/>
            <person name="Duprez V."/>
            <person name="Timmery S."/>
            <person name="Mattelet C."/>
            <person name="Dierick K."/>
            <person name="Sun M."/>
            <person name="Yu Z."/>
            <person name="Zhu L."/>
            <person name="Hu X."/>
            <person name="Shank E.B."/>
            <person name="Swiecicka I."/>
            <person name="Hansen B.M."/>
            <person name="Andrup L."/>
            <person name="Walker B."/>
            <person name="Young S.K."/>
            <person name="Zeng Q."/>
            <person name="Gargeya S."/>
            <person name="Fitzgerald M."/>
            <person name="Haas B."/>
            <person name="Abouelleil A."/>
            <person name="Alvarado L."/>
            <person name="Arachchi H.M."/>
            <person name="Berlin A.M."/>
            <person name="Chapman S.B."/>
            <person name="Dewar J."/>
            <person name="Goldberg J."/>
            <person name="Griggs A."/>
            <person name="Gujja S."/>
            <person name="Hansen M."/>
            <person name="Howarth C."/>
            <person name="Imamovic A."/>
            <person name="Larimer J."/>
            <person name="McCowan C."/>
            <person name="Murphy C."/>
            <person name="Neiman D."/>
            <person name="Pearson M."/>
            <person name="Priest M."/>
            <person name="Roberts A."/>
            <person name="Saif S."/>
            <person name="Shea T."/>
            <person name="Sisk P."/>
            <person name="Sykes S."/>
            <person name="Wortman J."/>
            <person name="Nusbaum C."/>
            <person name="Birren B."/>
        </authorList>
    </citation>
    <scope>NUCLEOTIDE SEQUENCE [LARGE SCALE GENOMIC DNA]</scope>
    <source>
        <strain evidence="1 2">VD196</strain>
    </source>
</reference>
<name>A0A9W5Q7Q4_BACCE</name>
<dbReference type="EMBL" id="AHFL01000006">
    <property type="protein sequence ID" value="EOO69132.1"/>
    <property type="molecule type" value="Genomic_DNA"/>
</dbReference>
<dbReference type="Proteomes" id="UP000014023">
    <property type="component" value="Unassembled WGS sequence"/>
</dbReference>
<accession>A0A9W5Q7Q4</accession>
<proteinExistence type="predicted"/>
<comment type="caution">
    <text evidence="1">The sequence shown here is derived from an EMBL/GenBank/DDBJ whole genome shotgun (WGS) entry which is preliminary data.</text>
</comment>
<sequence length="32" mass="3749">MKYQKHLFTLSLSTKIELLHDFRKDGVIICGI</sequence>
<organism evidence="1 2">
    <name type="scientific">Bacillus cereus VD196</name>
    <dbReference type="NCBI Taxonomy" id="1053243"/>
    <lineage>
        <taxon>Bacteria</taxon>
        <taxon>Bacillati</taxon>
        <taxon>Bacillota</taxon>
        <taxon>Bacilli</taxon>
        <taxon>Bacillales</taxon>
        <taxon>Bacillaceae</taxon>
        <taxon>Bacillus</taxon>
        <taxon>Bacillus cereus group</taxon>
    </lineage>
</organism>
<evidence type="ECO:0000313" key="2">
    <source>
        <dbReference type="Proteomes" id="UP000014023"/>
    </source>
</evidence>
<evidence type="ECO:0000313" key="1">
    <source>
        <dbReference type="EMBL" id="EOO69132.1"/>
    </source>
</evidence>
<gene>
    <name evidence="1" type="ORF">IKE_01066</name>
</gene>
<protein>
    <submittedName>
        <fullName evidence="1">Uncharacterized protein</fullName>
    </submittedName>
</protein>
<dbReference type="AlphaFoldDB" id="A0A9W5Q7Q4"/>